<keyword evidence="2" id="KW-1185">Reference proteome</keyword>
<name>A0A3N0YLM2_ANAGA</name>
<accession>A0A3N0YLM2</accession>
<dbReference type="Proteomes" id="UP000281406">
    <property type="component" value="Unassembled WGS sequence"/>
</dbReference>
<gene>
    <name evidence="1" type="ORF">DPX16_18865</name>
</gene>
<evidence type="ECO:0000313" key="1">
    <source>
        <dbReference type="EMBL" id="ROL47067.1"/>
    </source>
</evidence>
<dbReference type="EMBL" id="RJVU01036043">
    <property type="protein sequence ID" value="ROL47067.1"/>
    <property type="molecule type" value="Genomic_DNA"/>
</dbReference>
<protein>
    <submittedName>
        <fullName evidence="1">Uncharacterized protein</fullName>
    </submittedName>
</protein>
<evidence type="ECO:0000313" key="2">
    <source>
        <dbReference type="Proteomes" id="UP000281406"/>
    </source>
</evidence>
<comment type="caution">
    <text evidence="1">The sequence shown here is derived from an EMBL/GenBank/DDBJ whole genome shotgun (WGS) entry which is preliminary data.</text>
</comment>
<dbReference type="AlphaFoldDB" id="A0A3N0YLM2"/>
<organism evidence="1 2">
    <name type="scientific">Anabarilius grahami</name>
    <name type="common">Kanglang fish</name>
    <name type="synonym">Barilius grahami</name>
    <dbReference type="NCBI Taxonomy" id="495550"/>
    <lineage>
        <taxon>Eukaryota</taxon>
        <taxon>Metazoa</taxon>
        <taxon>Chordata</taxon>
        <taxon>Craniata</taxon>
        <taxon>Vertebrata</taxon>
        <taxon>Euteleostomi</taxon>
        <taxon>Actinopterygii</taxon>
        <taxon>Neopterygii</taxon>
        <taxon>Teleostei</taxon>
        <taxon>Ostariophysi</taxon>
        <taxon>Cypriniformes</taxon>
        <taxon>Xenocyprididae</taxon>
        <taxon>Xenocypridinae</taxon>
        <taxon>Xenocypridinae incertae sedis</taxon>
        <taxon>Anabarilius</taxon>
    </lineage>
</organism>
<proteinExistence type="predicted"/>
<sequence length="117" mass="13149">MLFFLCSLRRDQRVSVSTDGLCYREKVEGIPIYHTDCVNQQGRTSPKLIDHGFQNHYSPLLHTLLELSLETVKPGADANVQHVCGEFMILLAAAVYGIVCHPVFLDVYSRVILTSDL</sequence>
<reference evidence="1 2" key="1">
    <citation type="submission" date="2018-10" db="EMBL/GenBank/DDBJ databases">
        <title>Genome assembly for a Yunnan-Guizhou Plateau 3E fish, Anabarilius grahami (Regan), and its evolutionary and genetic applications.</title>
        <authorList>
            <person name="Jiang W."/>
        </authorList>
    </citation>
    <scope>NUCLEOTIDE SEQUENCE [LARGE SCALE GENOMIC DNA]</scope>
    <source>
        <strain evidence="1">AG-KIZ</strain>
        <tissue evidence="1">Muscle</tissue>
    </source>
</reference>